<dbReference type="Proteomes" id="UP000523955">
    <property type="component" value="Unassembled WGS sequence"/>
</dbReference>
<feature type="transmembrane region" description="Helical" evidence="1">
    <location>
        <begin position="12"/>
        <end position="36"/>
    </location>
</feature>
<evidence type="ECO:0000313" key="2">
    <source>
        <dbReference type="EMBL" id="MBB6626754.1"/>
    </source>
</evidence>
<organism evidence="2 3">
    <name type="scientific">Nocardioides luti</name>
    <dbReference type="NCBI Taxonomy" id="2761101"/>
    <lineage>
        <taxon>Bacteria</taxon>
        <taxon>Bacillati</taxon>
        <taxon>Actinomycetota</taxon>
        <taxon>Actinomycetes</taxon>
        <taxon>Propionibacteriales</taxon>
        <taxon>Nocardioidaceae</taxon>
        <taxon>Nocardioides</taxon>
    </lineage>
</organism>
<evidence type="ECO:0000256" key="1">
    <source>
        <dbReference type="SAM" id="Phobius"/>
    </source>
</evidence>
<proteinExistence type="predicted"/>
<dbReference type="EMBL" id="JACKXE010000001">
    <property type="protein sequence ID" value="MBB6626754.1"/>
    <property type="molecule type" value="Genomic_DNA"/>
</dbReference>
<evidence type="ECO:0000313" key="3">
    <source>
        <dbReference type="Proteomes" id="UP000523955"/>
    </source>
</evidence>
<accession>A0A7X0RED7</accession>
<keyword evidence="3" id="KW-1185">Reference proteome</keyword>
<comment type="caution">
    <text evidence="2">The sequence shown here is derived from an EMBL/GenBank/DDBJ whole genome shotgun (WGS) entry which is preliminary data.</text>
</comment>
<keyword evidence="1" id="KW-0812">Transmembrane</keyword>
<sequence length="60" mass="6522">MFILDATTISFFVVTVLALAAVGAVVALAAVAEFVVSNRRTRVARHQTVRTYYRGLALSH</sequence>
<reference evidence="2 3" key="1">
    <citation type="submission" date="2020-08" db="EMBL/GenBank/DDBJ databases">
        <authorList>
            <person name="Seo M.-J."/>
        </authorList>
    </citation>
    <scope>NUCLEOTIDE SEQUENCE [LARGE SCALE GENOMIC DNA]</scope>
    <source>
        <strain evidence="2 3">KIGAM211</strain>
    </source>
</reference>
<keyword evidence="1" id="KW-0472">Membrane</keyword>
<protein>
    <submittedName>
        <fullName evidence="2">Uncharacterized protein</fullName>
    </submittedName>
</protein>
<dbReference type="AlphaFoldDB" id="A0A7X0RED7"/>
<name>A0A7X0RED7_9ACTN</name>
<dbReference type="RefSeq" id="WP_185251989.1">
    <property type="nucleotide sequence ID" value="NZ_JACKXE010000001.1"/>
</dbReference>
<keyword evidence="1" id="KW-1133">Transmembrane helix</keyword>
<gene>
    <name evidence="2" type="ORF">H5V45_05400</name>
</gene>